<evidence type="ECO:0000256" key="7">
    <source>
        <dbReference type="ARBA" id="ARBA00048258"/>
    </source>
</evidence>
<dbReference type="HAMAP" id="MF_00158">
    <property type="entry name" value="PanC"/>
    <property type="match status" value="1"/>
</dbReference>
<evidence type="ECO:0000313" key="10">
    <source>
        <dbReference type="Proteomes" id="UP001249291"/>
    </source>
</evidence>
<dbReference type="RefSeq" id="WP_309693022.1">
    <property type="nucleotide sequence ID" value="NZ_JAVIZQ010000001.1"/>
</dbReference>
<comment type="function">
    <text evidence="8">Catalyzes the condensation of pantoate with beta-alanine in an ATP-dependent reaction via a pantoyl-adenylate intermediate.</text>
</comment>
<name>A0ABU1HWJ4_9MICO</name>
<feature type="binding site" evidence="8">
    <location>
        <begin position="148"/>
        <end position="151"/>
    </location>
    <ligand>
        <name>ATP</name>
        <dbReference type="ChEBI" id="CHEBI:30616"/>
    </ligand>
</feature>
<dbReference type="InterPro" id="IPR042176">
    <property type="entry name" value="Pantoate_ligase_C"/>
</dbReference>
<feature type="binding site" evidence="8">
    <location>
        <begin position="30"/>
        <end position="37"/>
    </location>
    <ligand>
        <name>ATP</name>
        <dbReference type="ChEBI" id="CHEBI:30616"/>
    </ligand>
</feature>
<evidence type="ECO:0000256" key="4">
    <source>
        <dbReference type="ARBA" id="ARBA00022655"/>
    </source>
</evidence>
<reference evidence="9 10" key="1">
    <citation type="submission" date="2023-08" db="EMBL/GenBank/DDBJ databases">
        <title>Functional and genomic diversity of the sorghum phyllosphere microbiome.</title>
        <authorList>
            <person name="Shade A."/>
        </authorList>
    </citation>
    <scope>NUCLEOTIDE SEQUENCE [LARGE SCALE GENOMIC DNA]</scope>
    <source>
        <strain evidence="9 10">SORGH_AS_0445</strain>
    </source>
</reference>
<keyword evidence="8" id="KW-0963">Cytoplasm</keyword>
<dbReference type="PANTHER" id="PTHR21299:SF1">
    <property type="entry name" value="PANTOATE--BETA-ALANINE LIGASE"/>
    <property type="match status" value="1"/>
</dbReference>
<dbReference type="Proteomes" id="UP001249291">
    <property type="component" value="Unassembled WGS sequence"/>
</dbReference>
<comment type="similarity">
    <text evidence="2 8">Belongs to the pantothenate synthetase family.</text>
</comment>
<keyword evidence="10" id="KW-1185">Reference proteome</keyword>
<dbReference type="InterPro" id="IPR014729">
    <property type="entry name" value="Rossmann-like_a/b/a_fold"/>
</dbReference>
<dbReference type="InterPro" id="IPR003721">
    <property type="entry name" value="Pantoate_ligase"/>
</dbReference>
<feature type="binding site" evidence="8">
    <location>
        <position position="154"/>
    </location>
    <ligand>
        <name>(R)-pantoate</name>
        <dbReference type="ChEBI" id="CHEBI:15980"/>
    </ligand>
</feature>
<comment type="miscellaneous">
    <text evidence="8">The reaction proceeds by a bi uni uni bi ping pong mechanism.</text>
</comment>
<sequence length="297" mass="31674">MRILRTIAEVRAAIREAKAAGRSVGLVPTMGAFHEGHLSLMRAARTENDLVVVSLFVNPTQFAANEDLSTYPRDEARDGALAEAEGVDILFAPDRAEIYPDGFATNIHVAGITEVLDGASRGPHHFDGVATVVTKLFGIVQPDVAYFGQKDAQQVLVVRRVVRDLDLDVRVVACPIVREADGLAMSSRNVYLDADARAQATALNRALDAADAAHRSGERDGDSILSSAHAVLSAAGIDAEYLELRDAETLRPVAELDRDALLLVAARVGAARLIDNHLLTLTSTTETSTTTDGKGDA</sequence>
<keyword evidence="4 8" id="KW-0566">Pantothenate biosynthesis</keyword>
<dbReference type="EC" id="6.3.2.1" evidence="8"/>
<dbReference type="GO" id="GO:0004592">
    <property type="term" value="F:pantoate-beta-alanine ligase activity"/>
    <property type="evidence" value="ECO:0007669"/>
    <property type="project" value="UniProtKB-EC"/>
</dbReference>
<comment type="subcellular location">
    <subcellularLocation>
        <location evidence="8">Cytoplasm</location>
    </subcellularLocation>
</comment>
<accession>A0ABU1HWJ4</accession>
<dbReference type="Gene3D" id="3.40.50.620">
    <property type="entry name" value="HUPs"/>
    <property type="match status" value="1"/>
</dbReference>
<feature type="binding site" evidence="8">
    <location>
        <position position="61"/>
    </location>
    <ligand>
        <name>beta-alanine</name>
        <dbReference type="ChEBI" id="CHEBI:57966"/>
    </ligand>
</feature>
<feature type="binding site" evidence="8">
    <location>
        <begin position="185"/>
        <end position="188"/>
    </location>
    <ligand>
        <name>ATP</name>
        <dbReference type="ChEBI" id="CHEBI:30616"/>
    </ligand>
</feature>
<keyword evidence="6 8" id="KW-0067">ATP-binding</keyword>
<keyword evidence="5 8" id="KW-0547">Nucleotide-binding</keyword>
<gene>
    <name evidence="8" type="primary">panC</name>
    <name evidence="9" type="ORF">QE375_003223</name>
</gene>
<feature type="binding site" evidence="8">
    <location>
        <position position="177"/>
    </location>
    <ligand>
        <name>ATP</name>
        <dbReference type="ChEBI" id="CHEBI:30616"/>
    </ligand>
</feature>
<dbReference type="NCBIfam" id="TIGR00018">
    <property type="entry name" value="panC"/>
    <property type="match status" value="1"/>
</dbReference>
<evidence type="ECO:0000256" key="1">
    <source>
        <dbReference type="ARBA" id="ARBA00004990"/>
    </source>
</evidence>
<evidence type="ECO:0000256" key="6">
    <source>
        <dbReference type="ARBA" id="ARBA00022840"/>
    </source>
</evidence>
<evidence type="ECO:0000256" key="3">
    <source>
        <dbReference type="ARBA" id="ARBA00022598"/>
    </source>
</evidence>
<comment type="catalytic activity">
    <reaction evidence="7 8">
        <text>(R)-pantoate + beta-alanine + ATP = (R)-pantothenate + AMP + diphosphate + H(+)</text>
        <dbReference type="Rhea" id="RHEA:10912"/>
        <dbReference type="ChEBI" id="CHEBI:15378"/>
        <dbReference type="ChEBI" id="CHEBI:15980"/>
        <dbReference type="ChEBI" id="CHEBI:29032"/>
        <dbReference type="ChEBI" id="CHEBI:30616"/>
        <dbReference type="ChEBI" id="CHEBI:33019"/>
        <dbReference type="ChEBI" id="CHEBI:57966"/>
        <dbReference type="ChEBI" id="CHEBI:456215"/>
        <dbReference type="EC" id="6.3.2.1"/>
    </reaction>
</comment>
<dbReference type="PANTHER" id="PTHR21299">
    <property type="entry name" value="CYTIDYLATE KINASE/PANTOATE-BETA-ALANINE LIGASE"/>
    <property type="match status" value="1"/>
</dbReference>
<evidence type="ECO:0000256" key="2">
    <source>
        <dbReference type="ARBA" id="ARBA00009256"/>
    </source>
</evidence>
<dbReference type="InterPro" id="IPR004821">
    <property type="entry name" value="Cyt_trans-like"/>
</dbReference>
<dbReference type="SUPFAM" id="SSF52374">
    <property type="entry name" value="Nucleotidylyl transferase"/>
    <property type="match status" value="1"/>
</dbReference>
<comment type="caution">
    <text evidence="9">The sequence shown here is derived from an EMBL/GenBank/DDBJ whole genome shotgun (WGS) entry which is preliminary data.</text>
</comment>
<keyword evidence="3 8" id="KW-0436">Ligase</keyword>
<dbReference type="CDD" id="cd00560">
    <property type="entry name" value="PanC"/>
    <property type="match status" value="1"/>
</dbReference>
<protein>
    <recommendedName>
        <fullName evidence="8">Pantothenate synthetase</fullName>
        <shortName evidence="8">PS</shortName>
        <ecNumber evidence="8">6.3.2.1</ecNumber>
    </recommendedName>
    <alternativeName>
        <fullName evidence="8">Pantoate--beta-alanine ligase</fullName>
    </alternativeName>
    <alternativeName>
        <fullName evidence="8">Pantoate-activating enzyme</fullName>
    </alternativeName>
</protein>
<organism evidence="9 10">
    <name type="scientific">Microbacterium foliorum</name>
    <dbReference type="NCBI Taxonomy" id="104336"/>
    <lineage>
        <taxon>Bacteria</taxon>
        <taxon>Bacillati</taxon>
        <taxon>Actinomycetota</taxon>
        <taxon>Actinomycetes</taxon>
        <taxon>Micrococcales</taxon>
        <taxon>Microbacteriaceae</taxon>
        <taxon>Microbacterium</taxon>
    </lineage>
</organism>
<evidence type="ECO:0000256" key="8">
    <source>
        <dbReference type="HAMAP-Rule" id="MF_00158"/>
    </source>
</evidence>
<dbReference type="EMBL" id="JAVIZQ010000001">
    <property type="protein sequence ID" value="MDR6143669.1"/>
    <property type="molecule type" value="Genomic_DNA"/>
</dbReference>
<dbReference type="Gene3D" id="3.30.1300.10">
    <property type="entry name" value="Pantoate-beta-alanine ligase, C-terminal domain"/>
    <property type="match status" value="1"/>
</dbReference>
<evidence type="ECO:0000313" key="9">
    <source>
        <dbReference type="EMBL" id="MDR6143669.1"/>
    </source>
</evidence>
<feature type="binding site" evidence="8">
    <location>
        <position position="61"/>
    </location>
    <ligand>
        <name>(R)-pantoate</name>
        <dbReference type="ChEBI" id="CHEBI:15980"/>
    </ligand>
</feature>
<dbReference type="NCBIfam" id="TIGR00125">
    <property type="entry name" value="cyt_tran_rel"/>
    <property type="match status" value="1"/>
</dbReference>
<feature type="active site" description="Proton donor" evidence="8">
    <location>
        <position position="37"/>
    </location>
</feature>
<proteinExistence type="inferred from homology"/>
<comment type="subunit">
    <text evidence="8">Homodimer.</text>
</comment>
<dbReference type="Pfam" id="PF02569">
    <property type="entry name" value="Pantoate_ligase"/>
    <property type="match status" value="1"/>
</dbReference>
<comment type="pathway">
    <text evidence="1 8">Cofactor biosynthesis; (R)-pantothenate biosynthesis; (R)-pantothenate from (R)-pantoate and beta-alanine: step 1/1.</text>
</comment>
<evidence type="ECO:0000256" key="5">
    <source>
        <dbReference type="ARBA" id="ARBA00022741"/>
    </source>
</evidence>